<feature type="transmembrane region" description="Helical" evidence="1">
    <location>
        <begin position="38"/>
        <end position="56"/>
    </location>
</feature>
<sequence>MYKTSSYYSDAKTVRNNFLGSKIHTALSLLTSLPEPKYNGMAFMIFEIIIRTAILMSNFYSKRKMKKFIITITVFALFGCVFTSCSVDVEELENSSKNQKVVLVPKQHKMLFSKEGDSISALPNYYLTEGPGDDPIVVPPSPKKN</sequence>
<keyword evidence="3" id="KW-1185">Reference proteome</keyword>
<evidence type="ECO:0000313" key="2">
    <source>
        <dbReference type="EMBL" id="RYJ51768.1"/>
    </source>
</evidence>
<feature type="transmembrane region" description="Helical" evidence="1">
    <location>
        <begin position="68"/>
        <end position="89"/>
    </location>
</feature>
<organism evidence="2 3">
    <name type="scientific">Flavobacterium petrolei</name>
    <dbReference type="NCBI Taxonomy" id="2259594"/>
    <lineage>
        <taxon>Bacteria</taxon>
        <taxon>Pseudomonadati</taxon>
        <taxon>Bacteroidota</taxon>
        <taxon>Flavobacteriia</taxon>
        <taxon>Flavobacteriales</taxon>
        <taxon>Flavobacteriaceae</taxon>
        <taxon>Flavobacterium</taxon>
    </lineage>
</organism>
<keyword evidence="1" id="KW-0472">Membrane</keyword>
<comment type="caution">
    <text evidence="2">The sequence shown here is derived from an EMBL/GenBank/DDBJ whole genome shotgun (WGS) entry which is preliminary data.</text>
</comment>
<evidence type="ECO:0000256" key="1">
    <source>
        <dbReference type="SAM" id="Phobius"/>
    </source>
</evidence>
<keyword evidence="1" id="KW-1133">Transmembrane helix</keyword>
<dbReference type="EMBL" id="QNVY02000003">
    <property type="protein sequence ID" value="RYJ51768.1"/>
    <property type="molecule type" value="Genomic_DNA"/>
</dbReference>
<dbReference type="RefSeq" id="WP_113666384.1">
    <property type="nucleotide sequence ID" value="NZ_QNVY02000003.1"/>
</dbReference>
<reference evidence="2 3" key="1">
    <citation type="submission" date="2019-01" db="EMBL/GenBank/DDBJ databases">
        <title>Flavobacterium sp. nov. isolated from arctic soil.</title>
        <authorList>
            <person name="Kim D.-U."/>
        </authorList>
    </citation>
    <scope>NUCLEOTIDE SEQUENCE [LARGE SCALE GENOMIC DNA]</scope>
    <source>
        <strain evidence="2 3">Kopri-42</strain>
    </source>
</reference>
<protein>
    <submittedName>
        <fullName evidence="2">Uncharacterized protein</fullName>
    </submittedName>
</protein>
<dbReference type="Proteomes" id="UP000253235">
    <property type="component" value="Unassembled WGS sequence"/>
</dbReference>
<keyword evidence="1" id="KW-0812">Transmembrane</keyword>
<proteinExistence type="predicted"/>
<gene>
    <name evidence="2" type="ORF">DR871_011335</name>
</gene>
<name>A0A482TJW6_9FLAO</name>
<dbReference type="AlphaFoldDB" id="A0A482TJW6"/>
<accession>A0A482TJW6</accession>
<evidence type="ECO:0000313" key="3">
    <source>
        <dbReference type="Proteomes" id="UP000253235"/>
    </source>
</evidence>